<feature type="domain" description="NAD(P)-binding" evidence="1">
    <location>
        <begin position="7"/>
        <end position="183"/>
    </location>
</feature>
<gene>
    <name evidence="2" type="ORF">P0E79_14520</name>
</gene>
<comment type="caution">
    <text evidence="2">The sequence shown here is derived from an EMBL/GenBank/DDBJ whole genome shotgun (WGS) entry which is preliminary data.</text>
</comment>
<organism evidence="2 3">
    <name type="scientific">Enterococcus faecalis</name>
    <name type="common">Streptococcus faecalis</name>
    <dbReference type="NCBI Taxonomy" id="1351"/>
    <lineage>
        <taxon>Bacteria</taxon>
        <taxon>Bacillati</taxon>
        <taxon>Bacillota</taxon>
        <taxon>Bacilli</taxon>
        <taxon>Lactobacillales</taxon>
        <taxon>Enterococcaceae</taxon>
        <taxon>Enterococcus</taxon>
    </lineage>
</organism>
<dbReference type="RefSeq" id="WP_289870280.1">
    <property type="nucleotide sequence ID" value="NZ_JAREWH010000027.1"/>
</dbReference>
<dbReference type="InterPro" id="IPR036291">
    <property type="entry name" value="NAD(P)-bd_dom_sf"/>
</dbReference>
<protein>
    <submittedName>
        <fullName evidence="2">NAD(P)H-binding protein</fullName>
    </submittedName>
</protein>
<dbReference type="Gene3D" id="3.40.50.720">
    <property type="entry name" value="NAD(P)-binding Rossmann-like Domain"/>
    <property type="match status" value="1"/>
</dbReference>
<dbReference type="PANTHER" id="PTHR15020">
    <property type="entry name" value="FLAVIN REDUCTASE-RELATED"/>
    <property type="match status" value="1"/>
</dbReference>
<proteinExistence type="predicted"/>
<dbReference type="Proteomes" id="UP001173174">
    <property type="component" value="Unassembled WGS sequence"/>
</dbReference>
<dbReference type="PANTHER" id="PTHR15020:SF50">
    <property type="entry name" value="UPF0659 PROTEIN YMR090W"/>
    <property type="match status" value="1"/>
</dbReference>
<dbReference type="EMBL" id="JAREWH010000027">
    <property type="protein sequence ID" value="MDN3193685.1"/>
    <property type="molecule type" value="Genomic_DNA"/>
</dbReference>
<dbReference type="InterPro" id="IPR016040">
    <property type="entry name" value="NAD(P)-bd_dom"/>
</dbReference>
<name>A0AAW7KDR5_ENTFL</name>
<evidence type="ECO:0000313" key="2">
    <source>
        <dbReference type="EMBL" id="MDN3193685.1"/>
    </source>
</evidence>
<reference evidence="2" key="2">
    <citation type="submission" date="2023-03" db="EMBL/GenBank/DDBJ databases">
        <authorList>
            <person name="Zajac M."/>
            <person name="Kwit R."/>
            <person name="Wasyl D."/>
        </authorList>
    </citation>
    <scope>NUCLEOTIDE SEQUENCE</scope>
    <source>
        <strain evidence="2">691B_2</strain>
    </source>
</reference>
<evidence type="ECO:0000259" key="1">
    <source>
        <dbReference type="Pfam" id="PF13460"/>
    </source>
</evidence>
<accession>A0AAW7KDR5</accession>
<dbReference type="SUPFAM" id="SSF51735">
    <property type="entry name" value="NAD(P)-binding Rossmann-fold domains"/>
    <property type="match status" value="1"/>
</dbReference>
<dbReference type="Pfam" id="PF13460">
    <property type="entry name" value="NAD_binding_10"/>
    <property type="match status" value="1"/>
</dbReference>
<evidence type="ECO:0000313" key="3">
    <source>
        <dbReference type="Proteomes" id="UP001173174"/>
    </source>
</evidence>
<reference evidence="2" key="1">
    <citation type="journal article" date="2023" name="Pathogens">
        <title>Prevalence of Enterococcus spp. and the Whole-Genome Characteristics of Enterococcus faecium and Enterococcus faecalis Strains Isolated from Free-Living Birds in Poland.</title>
        <authorList>
            <person name="Kwit R."/>
            <person name="Zajac M."/>
            <person name="Smialowska-Weglinska A."/>
            <person name="Skarzynska M."/>
            <person name="Bomba A."/>
            <person name="Lalak A."/>
            <person name="Skrzypiec E."/>
            <person name="Wojdat D."/>
            <person name="Koza W."/>
            <person name="Mikos-Wojewoda E."/>
            <person name="Pasim P."/>
            <person name="Skora M."/>
            <person name="Polak M."/>
            <person name="Wiacek J."/>
            <person name="Wasyl D."/>
        </authorList>
    </citation>
    <scope>NUCLEOTIDE SEQUENCE</scope>
    <source>
        <strain evidence="2">691B_2</strain>
    </source>
</reference>
<sequence length="207" mass="23455">MKIFVAGATGRVGRSLINKLVNRGHFIYAGSRKEFKYDNLEQVKYVYMDLHSNMSELKEILKDAQVVYFVAGSQGKDLLQTDLYGAVKLMNAAEQKGIRRYIQLSGIFSLNPEKWSSELTDYFISNFFSDMWLINYTHLNYTILQPGTLTETTGSGKVTLMTQEQRENSIDNVATVLSELLDKKNTFKKVITMADGEVPIGEALEKL</sequence>
<dbReference type="AlphaFoldDB" id="A0AAW7KDR5"/>